<keyword evidence="2" id="KW-0808">Transferase</keyword>
<dbReference type="InterPro" id="IPR016181">
    <property type="entry name" value="Acyl_CoA_acyltransferase"/>
</dbReference>
<keyword evidence="3" id="KW-0012">Acyltransferase</keyword>
<dbReference type="InterPro" id="IPR039135">
    <property type="entry name" value="NAT9-like"/>
</dbReference>
<dbReference type="Pfam" id="PF13302">
    <property type="entry name" value="Acetyltransf_3"/>
    <property type="match status" value="1"/>
</dbReference>
<dbReference type="EMBL" id="KV748735">
    <property type="protein sequence ID" value="OCL13324.1"/>
    <property type="molecule type" value="Genomic_DNA"/>
</dbReference>
<dbReference type="Gene3D" id="3.40.630.30">
    <property type="match status" value="1"/>
</dbReference>
<evidence type="ECO:0000256" key="2">
    <source>
        <dbReference type="ARBA" id="ARBA00022679"/>
    </source>
</evidence>
<proteinExistence type="inferred from homology"/>
<accession>A0A8E2JXY8</accession>
<dbReference type="InterPro" id="IPR000182">
    <property type="entry name" value="GNAT_dom"/>
</dbReference>
<evidence type="ECO:0000313" key="6">
    <source>
        <dbReference type="Proteomes" id="UP000250140"/>
    </source>
</evidence>
<gene>
    <name evidence="5" type="ORF">AOQ84DRAFT_415754</name>
</gene>
<dbReference type="SUPFAM" id="SSF55729">
    <property type="entry name" value="Acyl-CoA N-acyltransferases (Nat)"/>
    <property type="match status" value="1"/>
</dbReference>
<keyword evidence="6" id="KW-1185">Reference proteome</keyword>
<dbReference type="PANTHER" id="PTHR13256">
    <property type="entry name" value="N-ACETYLTRANSFERASE 9"/>
    <property type="match status" value="1"/>
</dbReference>
<sequence length="244" mass="27962">MILNERIAILTPKVFLVPYSEHHVPTYNDWMQDEELQNATSSEPLTLEQEYEMQRSWRQDADKLTFIACITPPALYEPEDNVKISEEHDSPENMLGDVNLFLSEDDEEEEESTGDRRLGGIIGEVEIMIARKDLQGNGYGKRILLAFLWYISSSLDGIVAEYCSNHRGISGQGYLKFLRVKIGGKNTRSIRLFESVGFQKISDKVNYFGELELRWVISEKDSAQLAQLQGTVLKCVEYSLRKQI</sequence>
<protein>
    <recommendedName>
        <fullName evidence="4">N-acetyltransferase domain-containing protein</fullName>
    </recommendedName>
</protein>
<name>A0A8E2JXY8_9PEZI</name>
<dbReference type="OrthoDB" id="5043642at2759"/>
<evidence type="ECO:0000256" key="3">
    <source>
        <dbReference type="ARBA" id="ARBA00023315"/>
    </source>
</evidence>
<evidence type="ECO:0000259" key="4">
    <source>
        <dbReference type="Pfam" id="PF13302"/>
    </source>
</evidence>
<comment type="similarity">
    <text evidence="1">Belongs to the acetyltransferase family. GNAT subfamily.</text>
</comment>
<dbReference type="GO" id="GO:0008080">
    <property type="term" value="F:N-acetyltransferase activity"/>
    <property type="evidence" value="ECO:0007669"/>
    <property type="project" value="InterPro"/>
</dbReference>
<organism evidence="5 6">
    <name type="scientific">Glonium stellatum</name>
    <dbReference type="NCBI Taxonomy" id="574774"/>
    <lineage>
        <taxon>Eukaryota</taxon>
        <taxon>Fungi</taxon>
        <taxon>Dikarya</taxon>
        <taxon>Ascomycota</taxon>
        <taxon>Pezizomycotina</taxon>
        <taxon>Dothideomycetes</taxon>
        <taxon>Pleosporomycetidae</taxon>
        <taxon>Gloniales</taxon>
        <taxon>Gloniaceae</taxon>
        <taxon>Glonium</taxon>
    </lineage>
</organism>
<dbReference type="Proteomes" id="UP000250140">
    <property type="component" value="Unassembled WGS sequence"/>
</dbReference>
<feature type="domain" description="N-acetyltransferase" evidence="4">
    <location>
        <begin position="14"/>
        <end position="199"/>
    </location>
</feature>
<reference evidence="5 6" key="1">
    <citation type="journal article" date="2016" name="Nat. Commun.">
        <title>Ectomycorrhizal ecology is imprinted in the genome of the dominant symbiotic fungus Cenococcum geophilum.</title>
        <authorList>
            <consortium name="DOE Joint Genome Institute"/>
            <person name="Peter M."/>
            <person name="Kohler A."/>
            <person name="Ohm R.A."/>
            <person name="Kuo A."/>
            <person name="Krutzmann J."/>
            <person name="Morin E."/>
            <person name="Arend M."/>
            <person name="Barry K.W."/>
            <person name="Binder M."/>
            <person name="Choi C."/>
            <person name="Clum A."/>
            <person name="Copeland A."/>
            <person name="Grisel N."/>
            <person name="Haridas S."/>
            <person name="Kipfer T."/>
            <person name="LaButti K."/>
            <person name="Lindquist E."/>
            <person name="Lipzen A."/>
            <person name="Maire R."/>
            <person name="Meier B."/>
            <person name="Mihaltcheva S."/>
            <person name="Molinier V."/>
            <person name="Murat C."/>
            <person name="Poggeler S."/>
            <person name="Quandt C.A."/>
            <person name="Sperisen C."/>
            <person name="Tritt A."/>
            <person name="Tisserant E."/>
            <person name="Crous P.W."/>
            <person name="Henrissat B."/>
            <person name="Nehls U."/>
            <person name="Egli S."/>
            <person name="Spatafora J.W."/>
            <person name="Grigoriev I.V."/>
            <person name="Martin F.M."/>
        </authorList>
    </citation>
    <scope>NUCLEOTIDE SEQUENCE [LARGE SCALE GENOMIC DNA]</scope>
    <source>
        <strain evidence="5 6">CBS 207.34</strain>
    </source>
</reference>
<evidence type="ECO:0000256" key="1">
    <source>
        <dbReference type="ARBA" id="ARBA00009342"/>
    </source>
</evidence>
<evidence type="ECO:0000313" key="5">
    <source>
        <dbReference type="EMBL" id="OCL13324.1"/>
    </source>
</evidence>
<dbReference type="PANTHER" id="PTHR13256:SF16">
    <property type="entry name" value="ALPHA_BETA-TUBULIN-N-ACETYLTRANSFERASE 9"/>
    <property type="match status" value="1"/>
</dbReference>
<dbReference type="AlphaFoldDB" id="A0A8E2JXY8"/>